<reference evidence="2" key="1">
    <citation type="submission" date="2009-11" db="EMBL/GenBank/DDBJ databases">
        <authorList>
            <consortium name="The Broad Institute Genome Sequencing Platform"/>
            <person name="Ward D."/>
            <person name="Feldgarden M."/>
            <person name="Earl A."/>
            <person name="Young S.K."/>
            <person name="Zeng Q."/>
            <person name="Koehrsen M."/>
            <person name="Alvarado L."/>
            <person name="Berlin A."/>
            <person name="Bochicchio J."/>
            <person name="Borenstein D."/>
            <person name="Chapman S.B."/>
            <person name="Chen Z."/>
            <person name="Engels R."/>
            <person name="Freedman E."/>
            <person name="Gellesch M."/>
            <person name="Goldberg J."/>
            <person name="Griggs A."/>
            <person name="Gujja S."/>
            <person name="Heilman E."/>
            <person name="Heiman D."/>
            <person name="Hepburn T."/>
            <person name="Howarth C."/>
            <person name="Jen D."/>
            <person name="Larson L."/>
            <person name="Lewis B."/>
            <person name="Mehta T."/>
            <person name="Park D."/>
            <person name="Pearson M."/>
            <person name="Roberts A."/>
            <person name="Saif S."/>
            <person name="Shea T."/>
            <person name="Shenoy N."/>
            <person name="Sisk P."/>
            <person name="Stolte C."/>
            <person name="Sykes S."/>
            <person name="Thomson T."/>
            <person name="Walk T."/>
            <person name="White J."/>
            <person name="Yandava C."/>
            <person name="Izard J."/>
            <person name="Baranova O.V."/>
            <person name="Blanton J.M."/>
            <person name="Tanner A.C."/>
            <person name="Dewhirst F.E."/>
            <person name="Haas B."/>
            <person name="Nusbaum C."/>
            <person name="Birren B."/>
        </authorList>
    </citation>
    <scope>NUCLEOTIDE SEQUENCE [LARGE SCALE GENOMIC DNA]</scope>
    <source>
        <strain evidence="2">1-1 BBBD Race 1</strain>
    </source>
</reference>
<name>A0A180GNX4_PUCT1</name>
<evidence type="ECO:0000313" key="2">
    <source>
        <dbReference type="EMBL" id="OAV94420.1"/>
    </source>
</evidence>
<feature type="region of interest" description="Disordered" evidence="1">
    <location>
        <begin position="116"/>
        <end position="252"/>
    </location>
</feature>
<feature type="compositionally biased region" description="Basic and acidic residues" evidence="1">
    <location>
        <begin position="222"/>
        <end position="233"/>
    </location>
</feature>
<reference evidence="2" key="2">
    <citation type="submission" date="2016-05" db="EMBL/GenBank/DDBJ databases">
        <title>Comparative analysis highlights variable genome content of wheat rusts and divergence of the mating loci.</title>
        <authorList>
            <person name="Cuomo C.A."/>
            <person name="Bakkeren G."/>
            <person name="Szabo L."/>
            <person name="Khalil H."/>
            <person name="Joly D."/>
            <person name="Goldberg J."/>
            <person name="Young S."/>
            <person name="Zeng Q."/>
            <person name="Fellers J."/>
        </authorList>
    </citation>
    <scope>NUCLEOTIDE SEQUENCE [LARGE SCALE GENOMIC DNA]</scope>
    <source>
        <strain evidence="2">1-1 BBBD Race 1</strain>
    </source>
</reference>
<keyword evidence="4" id="KW-1185">Reference proteome</keyword>
<gene>
    <name evidence="2" type="ORF">PTTG_11914</name>
</gene>
<evidence type="ECO:0000256" key="1">
    <source>
        <dbReference type="SAM" id="MobiDB-lite"/>
    </source>
</evidence>
<reference evidence="3 4" key="3">
    <citation type="journal article" date="2017" name="G3 (Bethesda)">
        <title>Comparative analysis highlights variable genome content of wheat rusts and divergence of the mating loci.</title>
        <authorList>
            <person name="Cuomo C.A."/>
            <person name="Bakkeren G."/>
            <person name="Khalil H.B."/>
            <person name="Panwar V."/>
            <person name="Joly D."/>
            <person name="Linning R."/>
            <person name="Sakthikumar S."/>
            <person name="Song X."/>
            <person name="Adiconis X."/>
            <person name="Fan L."/>
            <person name="Goldberg J.M."/>
            <person name="Levin J.Z."/>
            <person name="Young S."/>
            <person name="Zeng Q."/>
            <person name="Anikster Y."/>
            <person name="Bruce M."/>
            <person name="Wang M."/>
            <person name="Yin C."/>
            <person name="McCallum B."/>
            <person name="Szabo L.J."/>
            <person name="Hulbert S."/>
            <person name="Chen X."/>
            <person name="Fellers J.P."/>
        </authorList>
    </citation>
    <scope>NUCLEOTIDE SEQUENCE</scope>
    <source>
        <strain evidence="4">Isolate 1-1 / race 1 (BBBD)</strain>
        <strain evidence="3">isolate 1-1 / race 1 (BBBD)</strain>
    </source>
</reference>
<dbReference type="EnsemblFungi" id="PTTG_11914-t43_1">
    <property type="protein sequence ID" value="PTTG_11914-t43_1-p1"/>
    <property type="gene ID" value="PTTG_11914"/>
</dbReference>
<dbReference type="OrthoDB" id="2504027at2759"/>
<dbReference type="EMBL" id="ADAS02000039">
    <property type="protein sequence ID" value="OAV94420.1"/>
    <property type="molecule type" value="Genomic_DNA"/>
</dbReference>
<protein>
    <submittedName>
        <fullName evidence="2 3">Uncharacterized protein</fullName>
    </submittedName>
</protein>
<feature type="compositionally biased region" description="Low complexity" evidence="1">
    <location>
        <begin position="153"/>
        <end position="166"/>
    </location>
</feature>
<feature type="compositionally biased region" description="Acidic residues" evidence="1">
    <location>
        <begin position="234"/>
        <end position="245"/>
    </location>
</feature>
<accession>A0A180GNX4</accession>
<feature type="region of interest" description="Disordered" evidence="1">
    <location>
        <begin position="34"/>
        <end position="67"/>
    </location>
</feature>
<reference evidence="3" key="4">
    <citation type="submission" date="2025-05" db="UniProtKB">
        <authorList>
            <consortium name="EnsemblFungi"/>
        </authorList>
    </citation>
    <scope>IDENTIFICATION</scope>
    <source>
        <strain evidence="3">isolate 1-1 / race 1 (BBBD)</strain>
    </source>
</reference>
<feature type="compositionally biased region" description="Low complexity" evidence="1">
    <location>
        <begin position="45"/>
        <end position="61"/>
    </location>
</feature>
<dbReference type="Proteomes" id="UP000005240">
    <property type="component" value="Unassembled WGS sequence"/>
</dbReference>
<dbReference type="VEuPathDB" id="FungiDB:PTTG_11914"/>
<evidence type="ECO:0000313" key="4">
    <source>
        <dbReference type="Proteomes" id="UP000005240"/>
    </source>
</evidence>
<proteinExistence type="predicted"/>
<dbReference type="AlphaFoldDB" id="A0A180GNX4"/>
<organism evidence="2">
    <name type="scientific">Puccinia triticina (isolate 1-1 / race 1 (BBBD))</name>
    <name type="common">Brown leaf rust fungus</name>
    <dbReference type="NCBI Taxonomy" id="630390"/>
    <lineage>
        <taxon>Eukaryota</taxon>
        <taxon>Fungi</taxon>
        <taxon>Dikarya</taxon>
        <taxon>Basidiomycota</taxon>
        <taxon>Pucciniomycotina</taxon>
        <taxon>Pucciniomycetes</taxon>
        <taxon>Pucciniales</taxon>
        <taxon>Pucciniaceae</taxon>
        <taxon>Puccinia</taxon>
    </lineage>
</organism>
<evidence type="ECO:0000313" key="3">
    <source>
        <dbReference type="EnsemblFungi" id="PTTG_11914-t43_1-p1"/>
    </source>
</evidence>
<sequence length="252" mass="27473">MDETGRPEKRAAPECSELVESVHACSRSLKDHLAQLRQPAPPPSASSRLPNLAAPSSAPSSTNELSRKTKINLQGVLAESLDDLLGAYVEFMVGSAEDRVMKPELENLRSYFRRTARGSKSQEGRQELIGGTSRRFIEHGVGASRRTQPSVNPGPSSTSSPAPATGRQQDLRDGEDNDSSSTGPKKARLAPPEIEQKIRAGRLADNPRLPEIRQVVKTSHPCHNDRALEGRKEDDDDDDGSEDDGELKVYDD</sequence>